<dbReference type="InterPro" id="IPR022272">
    <property type="entry name" value="Lipocalin_CS"/>
</dbReference>
<comment type="caution">
    <text evidence="4">The sequence shown here is derived from an EMBL/GenBank/DDBJ whole genome shotgun (WGS) entry which is preliminary data.</text>
</comment>
<feature type="chain" id="PRO_5045015164" description="Outer membrane lipoprotein Blc" evidence="2">
    <location>
        <begin position="20"/>
        <end position="177"/>
    </location>
</feature>
<protein>
    <recommendedName>
        <fullName evidence="2">Outer membrane lipoprotein Blc</fullName>
    </recommendedName>
</protein>
<dbReference type="PRINTS" id="PR01171">
    <property type="entry name" value="BCTLIPOCALIN"/>
</dbReference>
<keyword evidence="2" id="KW-0472">Membrane</keyword>
<name>A0ABP8UVT5_9GAMM</name>
<keyword evidence="2" id="KW-0732">Signal</keyword>
<evidence type="ECO:0000259" key="3">
    <source>
        <dbReference type="Pfam" id="PF08212"/>
    </source>
</evidence>
<dbReference type="PANTHER" id="PTHR10612:SF34">
    <property type="entry name" value="APOLIPOPROTEIN D"/>
    <property type="match status" value="1"/>
</dbReference>
<dbReference type="InterPro" id="IPR022271">
    <property type="entry name" value="Lipocalin_ApoD"/>
</dbReference>
<dbReference type="Pfam" id="PF08212">
    <property type="entry name" value="Lipocalin_2"/>
    <property type="match status" value="1"/>
</dbReference>
<reference evidence="5" key="1">
    <citation type="journal article" date="2019" name="Int. J. Syst. Evol. Microbiol.">
        <title>The Global Catalogue of Microorganisms (GCM) 10K type strain sequencing project: providing services to taxonomists for standard genome sequencing and annotation.</title>
        <authorList>
            <consortium name="The Broad Institute Genomics Platform"/>
            <consortium name="The Broad Institute Genome Sequencing Center for Infectious Disease"/>
            <person name="Wu L."/>
            <person name="Ma J."/>
        </authorList>
    </citation>
    <scope>NUCLEOTIDE SEQUENCE [LARGE SCALE GENOMIC DNA]</scope>
    <source>
        <strain evidence="5">JCM 17805</strain>
    </source>
</reference>
<proteinExistence type="inferred from homology"/>
<dbReference type="Gene3D" id="2.40.128.20">
    <property type="match status" value="1"/>
</dbReference>
<comment type="subcellular location">
    <subcellularLocation>
        <location evidence="2">Cell outer membrane</location>
    </subcellularLocation>
</comment>
<accession>A0ABP8UVT5</accession>
<dbReference type="InterPro" id="IPR000566">
    <property type="entry name" value="Lipocln_cytosolic_FA-bd_dom"/>
</dbReference>
<sequence length="177" mass="20209">MQRLILTLCLYLSTGYALAQPLTTVPQVDLNRYAGQWYEIARLPNVFQRKCVANVMATYTLREDGDIDVLNQCENKDGKIQSAQGLARSTNPPENSRLEVSFFNVLGIRPFWGDYWVIALDDDYQYVVVGEPDRDYAWLLSRTPTLPDETVAKAIAILEAEEFPVDQLIYTVQKPRD</sequence>
<dbReference type="Proteomes" id="UP001500604">
    <property type="component" value="Unassembled WGS sequence"/>
</dbReference>
<dbReference type="EMBL" id="BAABFL010000016">
    <property type="protein sequence ID" value="GAA4648011.1"/>
    <property type="molecule type" value="Genomic_DNA"/>
</dbReference>
<evidence type="ECO:0000313" key="5">
    <source>
        <dbReference type="Proteomes" id="UP001500604"/>
    </source>
</evidence>
<dbReference type="InterPro" id="IPR012674">
    <property type="entry name" value="Calycin"/>
</dbReference>
<comment type="function">
    <text evidence="2">Involved in the storage or transport of lipids necessary for membrane maintenance under stressful conditions. Displays a binding preference for lysophospholipids.</text>
</comment>
<dbReference type="InterPro" id="IPR002446">
    <property type="entry name" value="Lipocalin_bac"/>
</dbReference>
<keyword evidence="2" id="KW-0449">Lipoprotein</keyword>
<dbReference type="PANTHER" id="PTHR10612">
    <property type="entry name" value="APOLIPOPROTEIN D"/>
    <property type="match status" value="1"/>
</dbReference>
<dbReference type="InterPro" id="IPR047202">
    <property type="entry name" value="Lipocalin_Blc-like_dom"/>
</dbReference>
<dbReference type="PIRSF" id="PIRSF036893">
    <property type="entry name" value="Lipocalin_ApoD"/>
    <property type="match status" value="1"/>
</dbReference>
<dbReference type="CDD" id="cd19438">
    <property type="entry name" value="lipocalin_Blc-like"/>
    <property type="match status" value="1"/>
</dbReference>
<evidence type="ECO:0000256" key="1">
    <source>
        <dbReference type="ARBA" id="ARBA00006889"/>
    </source>
</evidence>
<dbReference type="RefSeq" id="WP_345193096.1">
    <property type="nucleotide sequence ID" value="NZ_BAABFL010000016.1"/>
</dbReference>
<gene>
    <name evidence="4" type="ORF">GCM10023116_02730</name>
</gene>
<evidence type="ECO:0000256" key="2">
    <source>
        <dbReference type="PIRNR" id="PIRNR036893"/>
    </source>
</evidence>
<keyword evidence="5" id="KW-1185">Reference proteome</keyword>
<dbReference type="SUPFAM" id="SSF50814">
    <property type="entry name" value="Lipocalins"/>
    <property type="match status" value="1"/>
</dbReference>
<comment type="subunit">
    <text evidence="2">Homodimer.</text>
</comment>
<organism evidence="4 5">
    <name type="scientific">Kistimonas scapharcae</name>
    <dbReference type="NCBI Taxonomy" id="1036133"/>
    <lineage>
        <taxon>Bacteria</taxon>
        <taxon>Pseudomonadati</taxon>
        <taxon>Pseudomonadota</taxon>
        <taxon>Gammaproteobacteria</taxon>
        <taxon>Oceanospirillales</taxon>
        <taxon>Endozoicomonadaceae</taxon>
        <taxon>Kistimonas</taxon>
    </lineage>
</organism>
<keyword evidence="2" id="KW-0446">Lipid-binding</keyword>
<evidence type="ECO:0000313" key="4">
    <source>
        <dbReference type="EMBL" id="GAA4648011.1"/>
    </source>
</evidence>
<feature type="domain" description="Lipocalin/cytosolic fatty-acid binding" evidence="3">
    <location>
        <begin position="28"/>
        <end position="173"/>
    </location>
</feature>
<comment type="similarity">
    <text evidence="1 2">Belongs to the calycin superfamily. Lipocalin family.</text>
</comment>
<keyword evidence="2" id="KW-0998">Cell outer membrane</keyword>
<dbReference type="PROSITE" id="PS00213">
    <property type="entry name" value="LIPOCALIN"/>
    <property type="match status" value="1"/>
</dbReference>
<feature type="signal peptide" evidence="2">
    <location>
        <begin position="1"/>
        <end position="19"/>
    </location>
</feature>